<feature type="compositionally biased region" description="Basic residues" evidence="1">
    <location>
        <begin position="122"/>
        <end position="133"/>
    </location>
</feature>
<accession>A0A7S1TK93</accession>
<name>A0A7S1TK93_9RHOD</name>
<sequence length="133" mass="15517">MKRRGENADRARPWLNWPARCGTRSIVRSAQYVGLNGDDGQMRFALGHTRGNERREEALGWVAVGEHWRTGLAVTSRKTRGEVSARARLRRKSASLCSSSLQYTRGARNVRRNERRREEKKRNAKKKRETRRR</sequence>
<gene>
    <name evidence="2" type="ORF">EAUS1353_LOCUS1085</name>
</gene>
<dbReference type="EMBL" id="HBGI01001677">
    <property type="protein sequence ID" value="CAD9239347.1"/>
    <property type="molecule type" value="Transcribed_RNA"/>
</dbReference>
<reference evidence="2" key="1">
    <citation type="submission" date="2021-01" db="EMBL/GenBank/DDBJ databases">
        <authorList>
            <person name="Corre E."/>
            <person name="Pelletier E."/>
            <person name="Niang G."/>
            <person name="Scheremetjew M."/>
            <person name="Finn R."/>
            <person name="Kale V."/>
            <person name="Holt S."/>
            <person name="Cochrane G."/>
            <person name="Meng A."/>
            <person name="Brown T."/>
            <person name="Cohen L."/>
        </authorList>
    </citation>
    <scope>NUCLEOTIDE SEQUENCE</scope>
    <source>
        <strain evidence="2">CCMP3124</strain>
    </source>
</reference>
<evidence type="ECO:0000313" key="2">
    <source>
        <dbReference type="EMBL" id="CAD9239347.1"/>
    </source>
</evidence>
<feature type="compositionally biased region" description="Basic and acidic residues" evidence="1">
    <location>
        <begin position="111"/>
        <end position="121"/>
    </location>
</feature>
<protein>
    <submittedName>
        <fullName evidence="2">Uncharacterized protein</fullName>
    </submittedName>
</protein>
<organism evidence="2">
    <name type="scientific">Erythrolobus australicus</name>
    <dbReference type="NCBI Taxonomy" id="1077150"/>
    <lineage>
        <taxon>Eukaryota</taxon>
        <taxon>Rhodophyta</taxon>
        <taxon>Bangiophyceae</taxon>
        <taxon>Porphyridiales</taxon>
        <taxon>Porphyridiaceae</taxon>
        <taxon>Erythrolobus</taxon>
    </lineage>
</organism>
<dbReference type="AlphaFoldDB" id="A0A7S1TK93"/>
<feature type="region of interest" description="Disordered" evidence="1">
    <location>
        <begin position="82"/>
        <end position="133"/>
    </location>
</feature>
<proteinExistence type="predicted"/>
<evidence type="ECO:0000256" key="1">
    <source>
        <dbReference type="SAM" id="MobiDB-lite"/>
    </source>
</evidence>